<name>A0A4W5QGI1_9TELE</name>
<protein>
    <submittedName>
        <fullName evidence="6">Dehydrogenase/reductase (SDR family) member 7Ca</fullName>
    </submittedName>
</protein>
<dbReference type="InterPro" id="IPR052148">
    <property type="entry name" value="SDR_family_member_7C"/>
</dbReference>
<evidence type="ECO:0000256" key="5">
    <source>
        <dbReference type="SAM" id="Phobius"/>
    </source>
</evidence>
<dbReference type="PANTHER" id="PTHR44668:SF3">
    <property type="entry name" value="DEHYDROGENASE_REDUCTASE SDR FAMILY MEMBER 7C-B"/>
    <property type="match status" value="1"/>
</dbReference>
<dbReference type="Gene3D" id="3.40.50.720">
    <property type="entry name" value="NAD(P)-binding Rossmann-like Domain"/>
    <property type="match status" value="2"/>
</dbReference>
<comment type="similarity">
    <text evidence="1">Belongs to the short-chain dehydrogenases/reductases (SDR) family.</text>
</comment>
<dbReference type="GeneTree" id="ENSGT00940000157100"/>
<evidence type="ECO:0000256" key="3">
    <source>
        <dbReference type="ARBA" id="ARBA00023002"/>
    </source>
</evidence>
<dbReference type="SUPFAM" id="SSF51735">
    <property type="entry name" value="NAD(P)-binding Rossmann-fold domains"/>
    <property type="match status" value="1"/>
</dbReference>
<evidence type="ECO:0000256" key="1">
    <source>
        <dbReference type="ARBA" id="ARBA00006484"/>
    </source>
</evidence>
<keyword evidence="7" id="KW-1185">Reference proteome</keyword>
<dbReference type="AlphaFoldDB" id="A0A4W5QGI1"/>
<dbReference type="PANTHER" id="PTHR44668">
    <property type="match status" value="1"/>
</dbReference>
<sequence length="281" mass="31006">MDPATILLVPVVVVVTAVVIFLHSLVLKFLSTATVRNKVVVITDALTGLGNECAKLFHEGEARVILCGKTWEKLEDFADNLTSAADPKLVSIHWSVMAVNSIQGKLATPFRATCEFSHFHTDSRPTSYCSLMKFELTGIQIYSMSSLNNETIRRSGSEFGFCWVSDAASKHAVQAFFDCLQAEVQEYGISVSTVNHTFIISPPPGEKTKKSIWSSKLLSQLMILKLSEAANEILKILNSKKREVVMAHSVPKMAIYARSLFPNVFFAVMAAGKKTKQLLKC</sequence>
<accession>A0A4W5QGI1</accession>
<dbReference type="GO" id="GO:0016616">
    <property type="term" value="F:oxidoreductase activity, acting on the CH-OH group of donors, NAD or NADP as acceptor"/>
    <property type="evidence" value="ECO:0007669"/>
    <property type="project" value="TreeGrafter"/>
</dbReference>
<keyword evidence="5" id="KW-1133">Transmembrane helix</keyword>
<reference evidence="6" key="2">
    <citation type="submission" date="2025-08" db="UniProtKB">
        <authorList>
            <consortium name="Ensembl"/>
        </authorList>
    </citation>
    <scope>IDENTIFICATION</scope>
</reference>
<reference evidence="6" key="3">
    <citation type="submission" date="2025-09" db="UniProtKB">
        <authorList>
            <consortium name="Ensembl"/>
        </authorList>
    </citation>
    <scope>IDENTIFICATION</scope>
</reference>
<keyword evidence="5" id="KW-0812">Transmembrane</keyword>
<keyword evidence="5" id="KW-0472">Membrane</keyword>
<dbReference type="STRING" id="62062.ENSHHUP00000076571"/>
<dbReference type="GO" id="GO:0006874">
    <property type="term" value="P:intracellular calcium ion homeostasis"/>
    <property type="evidence" value="ECO:0007669"/>
    <property type="project" value="TreeGrafter"/>
</dbReference>
<dbReference type="InterPro" id="IPR036291">
    <property type="entry name" value="NAD(P)-bd_dom_sf"/>
</dbReference>
<feature type="transmembrane region" description="Helical" evidence="5">
    <location>
        <begin position="6"/>
        <end position="27"/>
    </location>
</feature>
<dbReference type="Ensembl" id="ENSHHUT00000079068.1">
    <property type="protein sequence ID" value="ENSHHUP00000076571.1"/>
    <property type="gene ID" value="ENSHHUG00000044807.1"/>
</dbReference>
<evidence type="ECO:0000256" key="4">
    <source>
        <dbReference type="ARBA" id="ARBA00023027"/>
    </source>
</evidence>
<proteinExistence type="inferred from homology"/>
<organism evidence="6 7">
    <name type="scientific">Hucho hucho</name>
    <name type="common">huchen</name>
    <dbReference type="NCBI Taxonomy" id="62062"/>
    <lineage>
        <taxon>Eukaryota</taxon>
        <taxon>Metazoa</taxon>
        <taxon>Chordata</taxon>
        <taxon>Craniata</taxon>
        <taxon>Vertebrata</taxon>
        <taxon>Euteleostomi</taxon>
        <taxon>Actinopterygii</taxon>
        <taxon>Neopterygii</taxon>
        <taxon>Teleostei</taxon>
        <taxon>Protacanthopterygii</taxon>
        <taxon>Salmoniformes</taxon>
        <taxon>Salmonidae</taxon>
        <taxon>Salmoninae</taxon>
        <taxon>Hucho</taxon>
    </lineage>
</organism>
<reference evidence="7" key="1">
    <citation type="submission" date="2018-06" db="EMBL/GenBank/DDBJ databases">
        <title>Genome assembly of Danube salmon.</title>
        <authorList>
            <person name="Macqueen D.J."/>
            <person name="Gundappa M.K."/>
        </authorList>
    </citation>
    <scope>NUCLEOTIDE SEQUENCE [LARGE SCALE GENOMIC DNA]</scope>
</reference>
<evidence type="ECO:0000313" key="6">
    <source>
        <dbReference type="Ensembl" id="ENSHHUP00000076571.1"/>
    </source>
</evidence>
<evidence type="ECO:0000313" key="7">
    <source>
        <dbReference type="Proteomes" id="UP000314982"/>
    </source>
</evidence>
<keyword evidence="4" id="KW-0520">NAD</keyword>
<dbReference type="Proteomes" id="UP000314982">
    <property type="component" value="Unassembled WGS sequence"/>
</dbReference>
<keyword evidence="2" id="KW-0521">NADP</keyword>
<keyword evidence="3" id="KW-0560">Oxidoreductase</keyword>
<evidence type="ECO:0000256" key="2">
    <source>
        <dbReference type="ARBA" id="ARBA00022857"/>
    </source>
</evidence>